<dbReference type="Pfam" id="PF14905">
    <property type="entry name" value="OMP_b-brl_3"/>
    <property type="match status" value="1"/>
</dbReference>
<evidence type="ECO:0000313" key="3">
    <source>
        <dbReference type="EMBL" id="QCD35850.1"/>
    </source>
</evidence>
<accession>A0A4P7VJ70</accession>
<evidence type="ECO:0000313" key="4">
    <source>
        <dbReference type="Proteomes" id="UP000297031"/>
    </source>
</evidence>
<name>A0A4P7VJ70_9BACT</name>
<reference evidence="3 4" key="1">
    <citation type="submission" date="2019-02" db="EMBL/GenBank/DDBJ databases">
        <title>Isolation and identification of novel species under the genus Muribaculum.</title>
        <authorList>
            <person name="Miyake S."/>
            <person name="Ding Y."/>
            <person name="Low A."/>
            <person name="Soh M."/>
            <person name="Seedorf H."/>
        </authorList>
    </citation>
    <scope>NUCLEOTIDE SEQUENCE [LARGE SCALE GENOMIC DNA]</scope>
    <source>
        <strain evidence="3 4">TLL-A4</strain>
    </source>
</reference>
<feature type="signal peptide" evidence="1">
    <location>
        <begin position="1"/>
        <end position="25"/>
    </location>
</feature>
<feature type="domain" description="Outer membrane protein beta-barrel" evidence="2">
    <location>
        <begin position="667"/>
        <end position="964"/>
    </location>
</feature>
<feature type="chain" id="PRO_5020472052" description="Outer membrane protein beta-barrel domain-containing protein" evidence="1">
    <location>
        <begin position="26"/>
        <end position="977"/>
    </location>
</feature>
<proteinExistence type="predicted"/>
<dbReference type="SUPFAM" id="SSF56935">
    <property type="entry name" value="Porins"/>
    <property type="match status" value="1"/>
</dbReference>
<protein>
    <recommendedName>
        <fullName evidence="2">Outer membrane protein beta-barrel domain-containing protein</fullName>
    </recommendedName>
</protein>
<keyword evidence="1" id="KW-0732">Signal</keyword>
<evidence type="ECO:0000256" key="1">
    <source>
        <dbReference type="SAM" id="SignalP"/>
    </source>
</evidence>
<dbReference type="KEGG" id="mgod:E7746_08145"/>
<dbReference type="AlphaFoldDB" id="A0A4P7VJ70"/>
<dbReference type="Proteomes" id="UP000297031">
    <property type="component" value="Chromosome"/>
</dbReference>
<dbReference type="EMBL" id="CP039393">
    <property type="protein sequence ID" value="QCD35850.1"/>
    <property type="molecule type" value="Genomic_DNA"/>
</dbReference>
<keyword evidence="4" id="KW-1185">Reference proteome</keyword>
<evidence type="ECO:0000259" key="2">
    <source>
        <dbReference type="Pfam" id="PF14905"/>
    </source>
</evidence>
<dbReference type="InterPro" id="IPR041700">
    <property type="entry name" value="OMP_b-brl_3"/>
</dbReference>
<dbReference type="OrthoDB" id="1075943at2"/>
<gene>
    <name evidence="3" type="ORF">E7746_08145</name>
</gene>
<dbReference type="RefSeq" id="WP_136410488.1">
    <property type="nucleotide sequence ID" value="NZ_CP039393.1"/>
</dbReference>
<sequence length="977" mass="111065">MNTLNNIIKIFTVLVMMLPAHSVLSAQGQSDNKDKIGLMGKVYDRMTSHELPGAIVTLLRSDSSEVAQCKALSRTMYGSERIEEHSDFYLRVPKVNGDYILRVTHEGYDTLYVDYKLKNLGRRERERLVNGLYMSRHTTRKLGEITFTATKVKFYNRGDTLVYNADAFQLPEGSMLDALIKKLPGVEIRDNGQIYVNGKFVESLLLNGKDLFGSNKNLMLDNIGAYTVKTVEVYDKRGDRSEFLNRDLPGDIRYVMDVKLNKEYMAGTMLNVEGGIGTSDRYLGRVFAMRYTNNSRITLYGNVNNLNDSRKPGENNTWTPDKMPSGVRTERNGGIDYSADNPLHTWDVSGNVQVSHTSSNEDVTINRTNFLPGGNTYYYVYNTARNKNLAVSTSHRFYMRNLGKTVQFSVSPYFNYRKNDDLGDNVAATFDSEQQEIDKSLIEGIYESSAGSMRSAIVNRSIDRAKSNGTGYDTGLSFYSGLSIPGGPDYIEINGEAQMTRRRLDRFSSLGIDYGSGPESSQSLNRKFREQPVRDMRLKGKLSYFYFPVNGVSLQLDYDLEWKKSRKLSEMYRLEALSSVDGTRDEELESILDPGNSYVSDARDMIHRIVPTLVFQKKNTKAGNIWIQARFPVSMIHRTLDYRRGKIDTAIVSNTATVSTDLMNTFVQWKLRNPAHTLFLSIDFKPELPSLVDMVDMRDDIDPLNIYEGNSGLKNAYNQSYGLSWSYEKMFGGSKQFYNTLSFYYKPVANALTRGYRYDSATGVRTYKTYNVSGNRSIEANHNFFLYFGNRGQFVLSNILNGTWSNVGDYIGEDSEPMRQSVKNFFLNDRLGLQCQIGRQSITASIDLTRRNTSSSRAGFTPIHATNINYSLSGVFKLPCNFGLSTDLNLYTRRGYMDEMMNTTDFVWNAGVTYTAAKGALVFMLDGFDLLHQLNNVTYAVNAQGRTETYRNILPRYLLLHIQYRFNFMPKKAKSRL</sequence>
<organism evidence="3 4">
    <name type="scientific">Muribaculum gordoncarteri</name>
    <dbReference type="NCBI Taxonomy" id="2530390"/>
    <lineage>
        <taxon>Bacteria</taxon>
        <taxon>Pseudomonadati</taxon>
        <taxon>Bacteroidota</taxon>
        <taxon>Bacteroidia</taxon>
        <taxon>Bacteroidales</taxon>
        <taxon>Muribaculaceae</taxon>
        <taxon>Muribaculum</taxon>
    </lineage>
</organism>